<feature type="compositionally biased region" description="Basic and acidic residues" evidence="1">
    <location>
        <begin position="13"/>
        <end position="22"/>
    </location>
</feature>
<protein>
    <recommendedName>
        <fullName evidence="4">DUF5681 domain-containing protein</fullName>
    </recommendedName>
</protein>
<dbReference type="RefSeq" id="WP_367990645.1">
    <property type="nucleotide sequence ID" value="NZ_JBFPJR010000001.1"/>
</dbReference>
<reference evidence="2 3" key="1">
    <citation type="submission" date="2024-07" db="EMBL/GenBank/DDBJ databases">
        <authorList>
            <person name="Lee S."/>
            <person name="Kang M."/>
        </authorList>
    </citation>
    <scope>NUCLEOTIDE SEQUENCE [LARGE SCALE GENOMIC DNA]</scope>
    <source>
        <strain evidence="2 3">DS6</strain>
    </source>
</reference>
<name>A0ABV3SUN8_9ACTN</name>
<comment type="caution">
    <text evidence="2">The sequence shown here is derived from an EMBL/GenBank/DDBJ whole genome shotgun (WGS) entry which is preliminary data.</text>
</comment>
<evidence type="ECO:0000313" key="2">
    <source>
        <dbReference type="EMBL" id="MEX0426062.1"/>
    </source>
</evidence>
<feature type="region of interest" description="Disordered" evidence="1">
    <location>
        <begin position="142"/>
        <end position="167"/>
    </location>
</feature>
<proteinExistence type="predicted"/>
<sequence>MVNKKGRSGNPAKRAEQDKQAESGRGVAIYHEMLADEGFDDTAERLLQMVSKCAREFPGKPRHLYLDVEKHRNEVGGFDHDAEELMTNFIVGFLMPWLNECSTPLGVFRNSNQREDVPDSLMIMEGGEKAEREGTLRKHAEALGEPIYDSETGEMVDADGNRTRNRG</sequence>
<evidence type="ECO:0008006" key="4">
    <source>
        <dbReference type="Google" id="ProtNLM"/>
    </source>
</evidence>
<evidence type="ECO:0000313" key="3">
    <source>
        <dbReference type="Proteomes" id="UP001556631"/>
    </source>
</evidence>
<gene>
    <name evidence="2" type="ORF">AB3X52_00405</name>
</gene>
<feature type="region of interest" description="Disordered" evidence="1">
    <location>
        <begin position="1"/>
        <end position="24"/>
    </location>
</feature>
<dbReference type="Proteomes" id="UP001556631">
    <property type="component" value="Unassembled WGS sequence"/>
</dbReference>
<accession>A0ABV3SUN8</accession>
<keyword evidence="3" id="KW-1185">Reference proteome</keyword>
<organism evidence="2 3">
    <name type="scientific">Nocardioides eburneus</name>
    <dbReference type="NCBI Taxonomy" id="3231482"/>
    <lineage>
        <taxon>Bacteria</taxon>
        <taxon>Bacillati</taxon>
        <taxon>Actinomycetota</taxon>
        <taxon>Actinomycetes</taxon>
        <taxon>Propionibacteriales</taxon>
        <taxon>Nocardioidaceae</taxon>
        <taxon>Nocardioides</taxon>
    </lineage>
</organism>
<dbReference type="EMBL" id="JBFPJR010000001">
    <property type="protein sequence ID" value="MEX0426062.1"/>
    <property type="molecule type" value="Genomic_DNA"/>
</dbReference>
<evidence type="ECO:0000256" key="1">
    <source>
        <dbReference type="SAM" id="MobiDB-lite"/>
    </source>
</evidence>